<dbReference type="PATRIC" id="fig|1789004.3.peg.851"/>
<reference evidence="3" key="2">
    <citation type="submission" date="2021-02" db="EMBL/GenBank/DDBJ databases">
        <title>Comparative genomics of Ferrovum myxofaciens strains, predominant extremophile bacteria forming large biofilm stalactites in acid mine ecosystems.</title>
        <authorList>
            <person name="Burkartova K."/>
            <person name="Ridl J."/>
            <person name="Pajer P."/>
            <person name="Falteisek L."/>
        </authorList>
    </citation>
    <scope>NUCLEOTIDE SEQUENCE</scope>
    <source>
        <strain evidence="3">MI1III</strain>
    </source>
</reference>
<dbReference type="Proteomes" id="UP000075653">
    <property type="component" value="Unassembled WGS sequence"/>
</dbReference>
<dbReference type="AlphaFoldDB" id="A0A8F3E2H1"/>
<protein>
    <submittedName>
        <fullName evidence="3">Helix-turn-helix transcriptional regulator</fullName>
    </submittedName>
</protein>
<evidence type="ECO:0000259" key="1">
    <source>
        <dbReference type="PROSITE" id="PS50943"/>
    </source>
</evidence>
<dbReference type="RefSeq" id="WP_062187761.1">
    <property type="nucleotide sequence ID" value="NZ_CP053675.1"/>
</dbReference>
<dbReference type="SUPFAM" id="SSF47413">
    <property type="entry name" value="lambda repressor-like DNA-binding domains"/>
    <property type="match status" value="1"/>
</dbReference>
<reference evidence="2 4" key="1">
    <citation type="submission" date="2016-01" db="EMBL/GenBank/DDBJ databases">
        <title>Genome sequence of the acidophilic iron oxidising Ferrovum strain Z-31.</title>
        <authorList>
            <person name="Poehlein A."/>
            <person name="Ullrich S.R."/>
            <person name="Schloemann M."/>
            <person name="Muehling M."/>
            <person name="Daniel R."/>
        </authorList>
    </citation>
    <scope>NUCLEOTIDE SEQUENCE [LARGE SCALE GENOMIC DNA]</scope>
    <source>
        <strain evidence="2 4">Z-31</strain>
    </source>
</reference>
<dbReference type="CDD" id="cd00093">
    <property type="entry name" value="HTH_XRE"/>
    <property type="match status" value="1"/>
</dbReference>
<evidence type="ECO:0000313" key="4">
    <source>
        <dbReference type="Proteomes" id="UP000075653"/>
    </source>
</evidence>
<dbReference type="InterPro" id="IPR010982">
    <property type="entry name" value="Lambda_DNA-bd_dom_sf"/>
</dbReference>
<dbReference type="EMBL" id="CP071137">
    <property type="protein sequence ID" value="QWY78582.1"/>
    <property type="molecule type" value="Genomic_DNA"/>
</dbReference>
<organism evidence="2 4">
    <name type="scientific">Ferrovum myxofaciens</name>
    <dbReference type="NCBI Taxonomy" id="416213"/>
    <lineage>
        <taxon>Bacteria</taxon>
        <taxon>Pseudomonadati</taxon>
        <taxon>Pseudomonadota</taxon>
        <taxon>Betaproteobacteria</taxon>
        <taxon>Ferrovales</taxon>
        <taxon>Ferrovaceae</taxon>
        <taxon>Ferrovum</taxon>
    </lineage>
</organism>
<evidence type="ECO:0000313" key="2">
    <source>
        <dbReference type="EMBL" id="KXW58662.1"/>
    </source>
</evidence>
<evidence type="ECO:0000313" key="3">
    <source>
        <dbReference type="EMBL" id="QWY78582.1"/>
    </source>
</evidence>
<dbReference type="Gene3D" id="1.10.260.40">
    <property type="entry name" value="lambda repressor-like DNA-binding domains"/>
    <property type="match status" value="1"/>
</dbReference>
<dbReference type="Pfam" id="PF01381">
    <property type="entry name" value="HTH_3"/>
    <property type="match status" value="1"/>
</dbReference>
<proteinExistence type="predicted"/>
<keyword evidence="4" id="KW-1185">Reference proteome</keyword>
<dbReference type="GO" id="GO:0003677">
    <property type="term" value="F:DNA binding"/>
    <property type="evidence" value="ECO:0007669"/>
    <property type="project" value="InterPro"/>
</dbReference>
<sequence length="98" mass="10811">MDNILSLITANDAAALVSKRARERRLAENLSRRSLAEKSGVTEASIKRFEITGQISFASLLKLAFVLDCIEDFGKLFAQKKVVSLDEIGKKSRARGRA</sequence>
<accession>A0A149VZM4</accession>
<feature type="domain" description="HTH cro/C1-type" evidence="1">
    <location>
        <begin position="22"/>
        <end position="73"/>
    </location>
</feature>
<dbReference type="Proteomes" id="UP000683551">
    <property type="component" value="Chromosome"/>
</dbReference>
<accession>A0A8F3E2H1</accession>
<dbReference type="EMBL" id="LRRD01000012">
    <property type="protein sequence ID" value="KXW58662.1"/>
    <property type="molecule type" value="Genomic_DNA"/>
</dbReference>
<dbReference type="InterPro" id="IPR001387">
    <property type="entry name" value="Cro/C1-type_HTH"/>
</dbReference>
<gene>
    <name evidence="2" type="ORF">FEMY_08400</name>
    <name evidence="3" type="ORF">JZL65_05845</name>
</gene>
<dbReference type="PROSITE" id="PS50943">
    <property type="entry name" value="HTH_CROC1"/>
    <property type="match status" value="1"/>
</dbReference>
<name>A0A8F3E2H1_9PROT</name>